<sequence>MKNITPLITLLMISPITFANDYIVGQLIPDKNVVIRSEVTGIINSYNYDNGDNVKLNKELLSLSEKDYALNVKLAKYEVDVSQSELEAQEKQLQRYQSLFKVKGVSTSDLDNQIRITNVGRAQYNVTNTKYEIAKRTFEKSTPIAPFSGVIVTRSVELGQFISVGDPLYTIADISKLKVRFYLLEIDFNKIEKNEKVKVNIPSIGKDYTGKVTLISPAFNENEPGFLVEVTLDNLNEQLKPGMESYVYFNEEVVQ</sequence>
<comment type="caution">
    <text evidence="5">The sequence shown here is derived from an EMBL/GenBank/DDBJ whole genome shotgun (WGS) entry which is preliminary data.</text>
</comment>
<dbReference type="Pfam" id="PF25973">
    <property type="entry name" value="BSH_CzcB"/>
    <property type="match status" value="1"/>
</dbReference>
<proteinExistence type="inferred from homology"/>
<evidence type="ECO:0000259" key="4">
    <source>
        <dbReference type="Pfam" id="PF25973"/>
    </source>
</evidence>
<protein>
    <submittedName>
        <fullName evidence="5">Efflux transporter periplasmic adaptor subunit</fullName>
    </submittedName>
</protein>
<evidence type="ECO:0000256" key="1">
    <source>
        <dbReference type="ARBA" id="ARBA00009477"/>
    </source>
</evidence>
<reference evidence="5 6" key="1">
    <citation type="submission" date="2016-09" db="EMBL/GenBank/DDBJ databases">
        <title>Photobacterium proteolyticum sp. nov. a protease producing bacterium isolated from ocean sediments of Laizhou Bay.</title>
        <authorList>
            <person name="Li Y."/>
        </authorList>
    </citation>
    <scope>NUCLEOTIDE SEQUENCE [LARGE SCALE GENOMIC DNA]</scope>
    <source>
        <strain evidence="5 6">13-12</strain>
    </source>
</reference>
<accession>A0A1Q9GF28</accession>
<dbReference type="Gene3D" id="2.40.30.170">
    <property type="match status" value="1"/>
</dbReference>
<dbReference type="AlphaFoldDB" id="A0A1Q9GF28"/>
<evidence type="ECO:0000256" key="2">
    <source>
        <dbReference type="SAM" id="SignalP"/>
    </source>
</evidence>
<name>A0A1Q9GF28_9GAMM</name>
<feature type="domain" description="CusB-like beta-barrel" evidence="3">
    <location>
        <begin position="184"/>
        <end position="251"/>
    </location>
</feature>
<dbReference type="Pfam" id="PF25954">
    <property type="entry name" value="Beta-barrel_RND_2"/>
    <property type="match status" value="1"/>
</dbReference>
<evidence type="ECO:0000313" key="6">
    <source>
        <dbReference type="Proteomes" id="UP000186905"/>
    </source>
</evidence>
<dbReference type="NCBIfam" id="TIGR01730">
    <property type="entry name" value="RND_mfp"/>
    <property type="match status" value="1"/>
</dbReference>
<dbReference type="EMBL" id="MJIL01000090">
    <property type="protein sequence ID" value="OLQ73008.1"/>
    <property type="molecule type" value="Genomic_DNA"/>
</dbReference>
<dbReference type="Gene3D" id="2.40.50.100">
    <property type="match status" value="1"/>
</dbReference>
<dbReference type="Gene3D" id="1.10.287.470">
    <property type="entry name" value="Helix hairpin bin"/>
    <property type="match status" value="1"/>
</dbReference>
<dbReference type="SUPFAM" id="SSF111369">
    <property type="entry name" value="HlyD-like secretion proteins"/>
    <property type="match status" value="1"/>
</dbReference>
<dbReference type="PANTHER" id="PTHR30469">
    <property type="entry name" value="MULTIDRUG RESISTANCE PROTEIN MDTA"/>
    <property type="match status" value="1"/>
</dbReference>
<feature type="signal peptide" evidence="2">
    <location>
        <begin position="1"/>
        <end position="19"/>
    </location>
</feature>
<feature type="domain" description="CzcB-like barrel-sandwich hybrid" evidence="4">
    <location>
        <begin position="33"/>
        <end position="173"/>
    </location>
</feature>
<evidence type="ECO:0000313" key="5">
    <source>
        <dbReference type="EMBL" id="OLQ73008.1"/>
    </source>
</evidence>
<comment type="similarity">
    <text evidence="1">Belongs to the membrane fusion protein (MFP) (TC 8.A.1) family.</text>
</comment>
<dbReference type="GO" id="GO:0015562">
    <property type="term" value="F:efflux transmembrane transporter activity"/>
    <property type="evidence" value="ECO:0007669"/>
    <property type="project" value="TreeGrafter"/>
</dbReference>
<evidence type="ECO:0000259" key="3">
    <source>
        <dbReference type="Pfam" id="PF25954"/>
    </source>
</evidence>
<keyword evidence="6" id="KW-1185">Reference proteome</keyword>
<dbReference type="STRING" id="1903952.BIT28_06970"/>
<gene>
    <name evidence="5" type="ORF">BIT28_06970</name>
</gene>
<keyword evidence="2" id="KW-0732">Signal</keyword>
<feature type="chain" id="PRO_5010192237" evidence="2">
    <location>
        <begin position="20"/>
        <end position="255"/>
    </location>
</feature>
<dbReference type="GO" id="GO:1990281">
    <property type="term" value="C:efflux pump complex"/>
    <property type="evidence" value="ECO:0007669"/>
    <property type="project" value="TreeGrafter"/>
</dbReference>
<dbReference type="InterPro" id="IPR006143">
    <property type="entry name" value="RND_pump_MFP"/>
</dbReference>
<dbReference type="InterPro" id="IPR058647">
    <property type="entry name" value="BSH_CzcB-like"/>
</dbReference>
<dbReference type="Proteomes" id="UP000186905">
    <property type="component" value="Unassembled WGS sequence"/>
</dbReference>
<dbReference type="OrthoDB" id="9806939at2"/>
<organism evidence="5 6">
    <name type="scientific">Photobacterium proteolyticum</name>
    <dbReference type="NCBI Taxonomy" id="1903952"/>
    <lineage>
        <taxon>Bacteria</taxon>
        <taxon>Pseudomonadati</taxon>
        <taxon>Pseudomonadota</taxon>
        <taxon>Gammaproteobacteria</taxon>
        <taxon>Vibrionales</taxon>
        <taxon>Vibrionaceae</taxon>
        <taxon>Photobacterium</taxon>
    </lineage>
</organism>
<dbReference type="InterPro" id="IPR058792">
    <property type="entry name" value="Beta-barrel_RND_2"/>
</dbReference>